<sequence>MRYDILGRSLLALAASALFSFSAHADPGVTDTSIHLGMSSPFSGPNGEYGITMRTGVEAALAEVNAKGGVNGRKITLTALDDGYETERSVANTHKLIENDKVFALIAYYGSSPTTAAMKVFSAAQVPLVGTISGAGTLRDPVNRYMFNLRASYADETAAIVKHLLGIGITNIAVFYQDDGFGKSGLDGVTRTLAEHDLKPSAVAAIARNATDASAAVKTIAAANPQAVVMVTLLKPTAAFVTAMHAAGQQPQFVTLSPIGADLLVKDMGADKARGIGITQVMPYPWNDALPLVRDYRHAIGVVDKTAEPSYYGLEGYVAGRVMIEALKRINGEPTREKLVAALEQAPIDLKGFRVQFTPDNHSGSRFVELTILGRNGQILR</sequence>
<dbReference type="CDD" id="cd06326">
    <property type="entry name" value="PBP1_ABC_ligand_binding-like"/>
    <property type="match status" value="1"/>
</dbReference>
<dbReference type="GO" id="GO:0006865">
    <property type="term" value="P:amino acid transport"/>
    <property type="evidence" value="ECO:0007669"/>
    <property type="project" value="UniProtKB-KW"/>
</dbReference>
<feature type="chain" id="PRO_5025663877" evidence="5">
    <location>
        <begin position="26"/>
        <end position="381"/>
    </location>
</feature>
<evidence type="ECO:0000256" key="2">
    <source>
        <dbReference type="ARBA" id="ARBA00022448"/>
    </source>
</evidence>
<dbReference type="PANTHER" id="PTHR47235">
    <property type="entry name" value="BLR6548 PROTEIN"/>
    <property type="match status" value="1"/>
</dbReference>
<keyword evidence="8" id="KW-1185">Reference proteome</keyword>
<gene>
    <name evidence="7" type="ORF">G3580_11305</name>
</gene>
<keyword evidence="4" id="KW-0029">Amino-acid transport</keyword>
<dbReference type="Pfam" id="PF13458">
    <property type="entry name" value="Peripla_BP_6"/>
    <property type="match status" value="1"/>
</dbReference>
<organism evidence="7 8">
    <name type="scientific">Nitrogeniibacter mangrovi</name>
    <dbReference type="NCBI Taxonomy" id="2016596"/>
    <lineage>
        <taxon>Bacteria</taxon>
        <taxon>Pseudomonadati</taxon>
        <taxon>Pseudomonadota</taxon>
        <taxon>Betaproteobacteria</taxon>
        <taxon>Rhodocyclales</taxon>
        <taxon>Zoogloeaceae</taxon>
        <taxon>Nitrogeniibacter</taxon>
    </lineage>
</organism>
<dbReference type="AlphaFoldDB" id="A0A6C1B3D8"/>
<dbReference type="EMBL" id="CP048836">
    <property type="protein sequence ID" value="QID18172.1"/>
    <property type="molecule type" value="Genomic_DNA"/>
</dbReference>
<feature type="signal peptide" evidence="5">
    <location>
        <begin position="1"/>
        <end position="25"/>
    </location>
</feature>
<evidence type="ECO:0000256" key="1">
    <source>
        <dbReference type="ARBA" id="ARBA00010062"/>
    </source>
</evidence>
<dbReference type="InterPro" id="IPR028082">
    <property type="entry name" value="Peripla_BP_I"/>
</dbReference>
<dbReference type="InterPro" id="IPR028081">
    <property type="entry name" value="Leu-bd"/>
</dbReference>
<evidence type="ECO:0000259" key="6">
    <source>
        <dbReference type="Pfam" id="PF13458"/>
    </source>
</evidence>
<evidence type="ECO:0000256" key="3">
    <source>
        <dbReference type="ARBA" id="ARBA00022729"/>
    </source>
</evidence>
<accession>A0A6C1B3D8</accession>
<dbReference type="SUPFAM" id="SSF53822">
    <property type="entry name" value="Periplasmic binding protein-like I"/>
    <property type="match status" value="1"/>
</dbReference>
<feature type="domain" description="Leucine-binding protein" evidence="6">
    <location>
        <begin position="34"/>
        <end position="366"/>
    </location>
</feature>
<dbReference type="Proteomes" id="UP000501991">
    <property type="component" value="Chromosome"/>
</dbReference>
<proteinExistence type="inferred from homology"/>
<dbReference type="Gene3D" id="3.40.50.2300">
    <property type="match status" value="2"/>
</dbReference>
<evidence type="ECO:0000256" key="5">
    <source>
        <dbReference type="SAM" id="SignalP"/>
    </source>
</evidence>
<dbReference type="PRINTS" id="PR00337">
    <property type="entry name" value="LEUILEVALBP"/>
</dbReference>
<protein>
    <submittedName>
        <fullName evidence="7">ABC transporter substrate-binding protein</fullName>
    </submittedName>
</protein>
<evidence type="ECO:0000313" key="7">
    <source>
        <dbReference type="EMBL" id="QID18172.1"/>
    </source>
</evidence>
<name>A0A6C1B3D8_9RHOO</name>
<reference evidence="7 8" key="1">
    <citation type="submission" date="2020-02" db="EMBL/GenBank/DDBJ databases">
        <title>Nitrogenibacter mangrovi gen. nov., sp. nov. isolated from mangrove sediment, a denitrifying betaproteobacterium.</title>
        <authorList>
            <person name="Liao H."/>
            <person name="Tian Y."/>
        </authorList>
    </citation>
    <scope>NUCLEOTIDE SEQUENCE [LARGE SCALE GENOMIC DNA]</scope>
    <source>
        <strain evidence="7 8">M9-3-2</strain>
    </source>
</reference>
<evidence type="ECO:0000256" key="4">
    <source>
        <dbReference type="ARBA" id="ARBA00022970"/>
    </source>
</evidence>
<evidence type="ECO:0000313" key="8">
    <source>
        <dbReference type="Proteomes" id="UP000501991"/>
    </source>
</evidence>
<dbReference type="RefSeq" id="WP_173765575.1">
    <property type="nucleotide sequence ID" value="NZ_CP048836.1"/>
</dbReference>
<dbReference type="KEGG" id="azq:G3580_11305"/>
<dbReference type="PANTHER" id="PTHR47235:SF1">
    <property type="entry name" value="BLR6548 PROTEIN"/>
    <property type="match status" value="1"/>
</dbReference>
<comment type="similarity">
    <text evidence="1">Belongs to the leucine-binding protein family.</text>
</comment>
<keyword evidence="3 5" id="KW-0732">Signal</keyword>
<dbReference type="InterPro" id="IPR000709">
    <property type="entry name" value="Leu_Ile_Val-bd"/>
</dbReference>
<keyword evidence="2" id="KW-0813">Transport</keyword>